<dbReference type="EMBL" id="CADCXU010002011">
    <property type="protein sequence ID" value="CAA9994614.1"/>
    <property type="molecule type" value="Genomic_DNA"/>
</dbReference>
<dbReference type="Proteomes" id="UP000479000">
    <property type="component" value="Unassembled WGS sequence"/>
</dbReference>
<feature type="region of interest" description="Disordered" evidence="1">
    <location>
        <begin position="154"/>
        <end position="179"/>
    </location>
</feature>
<keyword evidence="3" id="KW-1185">Reference proteome</keyword>
<name>A0A6H5FY17_9HEMI</name>
<proteinExistence type="predicted"/>
<evidence type="ECO:0000313" key="3">
    <source>
        <dbReference type="Proteomes" id="UP000479000"/>
    </source>
</evidence>
<dbReference type="OrthoDB" id="196717at2759"/>
<sequence length="400" mass="42480">VNGSIVIVLKSRIGTELQKKLFLIHIYSESLPEQVSVCPCVHTFSFNIFQTEFLRHAAGDRFFQFHLKSFDTSRSIQYRYKISIHCQRYPSLLGSPIVGLEVFRTIRTMTERLWGRRGGRLWCERPRSSDMRQGSGRLLMPKLLRRSHANGASLGNAAIPGSDGSHSNGPEEGNKFTETSARRVKTGAKMLDLPRIEPRAFCSTARTKCRPVSLPLGFGRPASAQKGNLRFGGAPTSALLIRQHSGALFSQTLSPPGRNRLETTSVCEKSLIRMDLFDGLGSGKVHFFNNQRTIAITAAAIAKASTTAAAATAKSSLTIVAATTTPVRAAAAAAIAAAVVAATTTTAAVAAITTTTEAIATTAAATITAAIATTTSAAVTTTAEATTAAAITITITTNPS</sequence>
<evidence type="ECO:0000256" key="1">
    <source>
        <dbReference type="SAM" id="MobiDB-lite"/>
    </source>
</evidence>
<organism evidence="2 3">
    <name type="scientific">Nesidiocoris tenuis</name>
    <dbReference type="NCBI Taxonomy" id="355587"/>
    <lineage>
        <taxon>Eukaryota</taxon>
        <taxon>Metazoa</taxon>
        <taxon>Ecdysozoa</taxon>
        <taxon>Arthropoda</taxon>
        <taxon>Hexapoda</taxon>
        <taxon>Insecta</taxon>
        <taxon>Pterygota</taxon>
        <taxon>Neoptera</taxon>
        <taxon>Paraneoptera</taxon>
        <taxon>Hemiptera</taxon>
        <taxon>Heteroptera</taxon>
        <taxon>Panheteroptera</taxon>
        <taxon>Cimicomorpha</taxon>
        <taxon>Miridae</taxon>
        <taxon>Dicyphina</taxon>
        <taxon>Nesidiocoris</taxon>
    </lineage>
</organism>
<protein>
    <submittedName>
        <fullName evidence="2">Uncharacterized protein</fullName>
    </submittedName>
</protein>
<accession>A0A6H5FY17</accession>
<evidence type="ECO:0000313" key="2">
    <source>
        <dbReference type="EMBL" id="CAA9994614.1"/>
    </source>
</evidence>
<dbReference type="AlphaFoldDB" id="A0A6H5FY17"/>
<gene>
    <name evidence="2" type="ORF">NTEN_LOCUS1430</name>
</gene>
<feature type="non-terminal residue" evidence="2">
    <location>
        <position position="1"/>
    </location>
</feature>
<reference evidence="2 3" key="1">
    <citation type="submission" date="2020-02" db="EMBL/GenBank/DDBJ databases">
        <authorList>
            <person name="Ferguson B K."/>
        </authorList>
    </citation>
    <scope>NUCLEOTIDE SEQUENCE [LARGE SCALE GENOMIC DNA]</scope>
</reference>